<sequence length="57" mass="6647">MWVGDVLESFCFGLRTRSDSCTQERSADVQEHSPVREFECGLLPWKPKCPKQMCRIK</sequence>
<gene>
    <name evidence="1" type="ORF">ABG768_025241</name>
</gene>
<dbReference type="Proteomes" id="UP001479290">
    <property type="component" value="Unassembled WGS sequence"/>
</dbReference>
<evidence type="ECO:0000313" key="2">
    <source>
        <dbReference type="Proteomes" id="UP001479290"/>
    </source>
</evidence>
<dbReference type="EMBL" id="JAWDJR010000007">
    <property type="protein sequence ID" value="KAK9971900.1"/>
    <property type="molecule type" value="Genomic_DNA"/>
</dbReference>
<accession>A0AAW2ADU2</accession>
<evidence type="ECO:0000313" key="1">
    <source>
        <dbReference type="EMBL" id="KAK9971900.1"/>
    </source>
</evidence>
<organism evidence="1 2">
    <name type="scientific">Culter alburnus</name>
    <name type="common">Topmouth culter</name>
    <dbReference type="NCBI Taxonomy" id="194366"/>
    <lineage>
        <taxon>Eukaryota</taxon>
        <taxon>Metazoa</taxon>
        <taxon>Chordata</taxon>
        <taxon>Craniata</taxon>
        <taxon>Vertebrata</taxon>
        <taxon>Euteleostomi</taxon>
        <taxon>Actinopterygii</taxon>
        <taxon>Neopterygii</taxon>
        <taxon>Teleostei</taxon>
        <taxon>Ostariophysi</taxon>
        <taxon>Cypriniformes</taxon>
        <taxon>Xenocyprididae</taxon>
        <taxon>Xenocypridinae</taxon>
        <taxon>Culter</taxon>
    </lineage>
</organism>
<feature type="non-terminal residue" evidence="1">
    <location>
        <position position="57"/>
    </location>
</feature>
<name>A0AAW2ADU2_CULAL</name>
<dbReference type="AlphaFoldDB" id="A0AAW2ADU2"/>
<reference evidence="1 2" key="1">
    <citation type="submission" date="2024-05" db="EMBL/GenBank/DDBJ databases">
        <title>A high-quality chromosomal-level genome assembly of Topmouth culter (Culter alburnus).</title>
        <authorList>
            <person name="Zhao H."/>
        </authorList>
    </citation>
    <scope>NUCLEOTIDE SEQUENCE [LARGE SCALE GENOMIC DNA]</scope>
    <source>
        <strain evidence="1">CATC2023</strain>
        <tissue evidence="1">Muscle</tissue>
    </source>
</reference>
<protein>
    <submittedName>
        <fullName evidence="1">Uncharacterized protein</fullName>
    </submittedName>
</protein>
<proteinExistence type="predicted"/>
<comment type="caution">
    <text evidence="1">The sequence shown here is derived from an EMBL/GenBank/DDBJ whole genome shotgun (WGS) entry which is preliminary data.</text>
</comment>
<keyword evidence="2" id="KW-1185">Reference proteome</keyword>